<dbReference type="EC" id="3.5.1.25" evidence="2"/>
<evidence type="ECO:0000256" key="5">
    <source>
        <dbReference type="ARBA" id="ARBA00022801"/>
    </source>
</evidence>
<feature type="binding site" evidence="11">
    <location>
        <position position="240"/>
    </location>
    <ligand>
        <name>substrate</name>
    </ligand>
</feature>
<evidence type="ECO:0000256" key="8">
    <source>
        <dbReference type="ARBA" id="ARBA00060590"/>
    </source>
</evidence>
<feature type="binding site" evidence="11">
    <location>
        <begin position="296"/>
        <end position="298"/>
    </location>
    <ligand>
        <name>substrate</name>
    </ligand>
</feature>
<dbReference type="Gene3D" id="3.20.20.140">
    <property type="entry name" value="Metal-dependent hydrolases"/>
    <property type="match status" value="1"/>
</dbReference>
<evidence type="ECO:0000256" key="6">
    <source>
        <dbReference type="ARBA" id="ARBA00023277"/>
    </source>
</evidence>
<evidence type="ECO:0000256" key="11">
    <source>
        <dbReference type="PIRSR" id="PIRSR038994-2"/>
    </source>
</evidence>
<evidence type="ECO:0000313" key="15">
    <source>
        <dbReference type="Proteomes" id="UP000289841"/>
    </source>
</evidence>
<comment type="pathway">
    <text evidence="8">Amino-sugar metabolism; N-acetylneuraminate degradation; D-fructose 6-phosphate from N-acetylneuraminate: step 4/5.</text>
</comment>
<keyword evidence="5 9" id="KW-0378">Hydrolase</keyword>
<accession>A0A449BDC8</accession>
<dbReference type="RefSeq" id="WP_035375672.1">
    <property type="nucleotide sequence ID" value="NZ_LR215048.1"/>
</dbReference>
<evidence type="ECO:0000313" key="14">
    <source>
        <dbReference type="EMBL" id="VEU80310.1"/>
    </source>
</evidence>
<dbReference type="PANTHER" id="PTHR11113:SF14">
    <property type="entry name" value="N-ACETYLGLUCOSAMINE-6-PHOSPHATE DEACETYLASE"/>
    <property type="match status" value="1"/>
</dbReference>
<evidence type="ECO:0000256" key="3">
    <source>
        <dbReference type="ARBA" id="ARBA00018029"/>
    </source>
</evidence>
<keyword evidence="6 9" id="KW-0119">Carbohydrate metabolism</keyword>
<dbReference type="FunFam" id="3.20.20.140:FF:000004">
    <property type="entry name" value="N-acetylglucosamine-6-phosphate deacetylase"/>
    <property type="match status" value="1"/>
</dbReference>
<feature type="binding site" evidence="12">
    <location>
        <position position="205"/>
    </location>
    <ligand>
        <name>Zn(2+)</name>
        <dbReference type="ChEBI" id="CHEBI:29105"/>
    </ligand>
</feature>
<dbReference type="CDD" id="cd00854">
    <property type="entry name" value="NagA"/>
    <property type="match status" value="1"/>
</dbReference>
<evidence type="ECO:0000256" key="7">
    <source>
        <dbReference type="ARBA" id="ARBA00047647"/>
    </source>
</evidence>
<name>A0A449BDC8_HAPAX</name>
<evidence type="ECO:0000256" key="10">
    <source>
        <dbReference type="PIRSR" id="PIRSR038994-1"/>
    </source>
</evidence>
<feature type="binding site" evidence="11">
    <location>
        <position position="131"/>
    </location>
    <ligand>
        <name>substrate</name>
    </ligand>
</feature>
<dbReference type="EMBL" id="LR215048">
    <property type="protein sequence ID" value="VEU80310.1"/>
    <property type="molecule type" value="Genomic_DNA"/>
</dbReference>
<dbReference type="GO" id="GO:0006046">
    <property type="term" value="P:N-acetylglucosamine catabolic process"/>
    <property type="evidence" value="ECO:0007669"/>
    <property type="project" value="TreeGrafter"/>
</dbReference>
<dbReference type="PIRSF" id="PIRSF038994">
    <property type="entry name" value="NagA"/>
    <property type="match status" value="1"/>
</dbReference>
<evidence type="ECO:0000256" key="4">
    <source>
        <dbReference type="ARBA" id="ARBA00022723"/>
    </source>
</evidence>
<comment type="catalytic activity">
    <reaction evidence="7">
        <text>N-acetyl-D-glucosamine 6-phosphate + H2O = D-glucosamine 6-phosphate + acetate</text>
        <dbReference type="Rhea" id="RHEA:22936"/>
        <dbReference type="ChEBI" id="CHEBI:15377"/>
        <dbReference type="ChEBI" id="CHEBI:30089"/>
        <dbReference type="ChEBI" id="CHEBI:57513"/>
        <dbReference type="ChEBI" id="CHEBI:58725"/>
        <dbReference type="EC" id="3.5.1.25"/>
    </reaction>
</comment>
<dbReference type="GO" id="GO:0046872">
    <property type="term" value="F:metal ion binding"/>
    <property type="evidence" value="ECO:0007669"/>
    <property type="project" value="UniProtKB-KW"/>
</dbReference>
<dbReference type="InterPro" id="IPR011059">
    <property type="entry name" value="Metal-dep_hydrolase_composite"/>
</dbReference>
<dbReference type="InterPro" id="IPR032466">
    <property type="entry name" value="Metal_Hydrolase"/>
</dbReference>
<keyword evidence="15" id="KW-1185">Reference proteome</keyword>
<comment type="similarity">
    <text evidence="1 9">Belongs to the metallo-dependent hydrolases superfamily. NagA family.</text>
</comment>
<comment type="cofactor">
    <cofactor evidence="12">
        <name>a divalent metal cation</name>
        <dbReference type="ChEBI" id="CHEBI:60240"/>
    </cofactor>
    <text evidence="12">Binds 1 divalent metal cation per subunit.</text>
</comment>
<evidence type="ECO:0000256" key="2">
    <source>
        <dbReference type="ARBA" id="ARBA00011899"/>
    </source>
</evidence>
<evidence type="ECO:0000256" key="12">
    <source>
        <dbReference type="PIRSR" id="PIRSR038994-3"/>
    </source>
</evidence>
<feature type="active site" description="Proton donor/acceptor" evidence="10">
    <location>
        <position position="263"/>
    </location>
</feature>
<dbReference type="KEGG" id="aaxa:NCTC10138_00679"/>
<dbReference type="SUPFAM" id="SSF51556">
    <property type="entry name" value="Metallo-dependent hydrolases"/>
    <property type="match status" value="1"/>
</dbReference>
<proteinExistence type="inferred from homology"/>
<gene>
    <name evidence="14" type="primary">nagA_1</name>
    <name evidence="14" type="ORF">NCTC10138_00679</name>
</gene>
<reference evidence="14 15" key="1">
    <citation type="submission" date="2019-01" db="EMBL/GenBank/DDBJ databases">
        <authorList>
            <consortium name="Pathogen Informatics"/>
        </authorList>
    </citation>
    <scope>NUCLEOTIDE SEQUENCE [LARGE SCALE GENOMIC DNA]</scope>
    <source>
        <strain evidence="14 15">NCTC10138</strain>
    </source>
</reference>
<dbReference type="GO" id="GO:0008448">
    <property type="term" value="F:N-acetylglucosamine-6-phosphate deacetylase activity"/>
    <property type="evidence" value="ECO:0007669"/>
    <property type="project" value="UniProtKB-EC"/>
</dbReference>
<dbReference type="OrthoDB" id="9776488at2"/>
<sequence>MNFKKINIVFQNEILMTSLKIKDGKIESIGKTCNLDGYELEDYYLVPGFIDQHIHGAAGYDFMDATNEALEKISTALLAEGTTSFLGTTMTQSIDNIDKSVKNLVPKKLSGANLLGVHLEGPFINEVFKGAQPFEYIIPANLDIFKKWNSNYNIKLVSLAPEKDKDHEFIKYCRNSNIIASIAHTNATHEEVQNALNDGVKGFTHAFNAMSRLHHRDINVVGSMLLYDDYYAEVICDGIHVSREAVKLLYKQKGREKMILITDSMRAKYLPDGKSELGGQTVFVNGMEARLEDGTLAGSILKMNDAVKNVIKFANVDLIDAIYMASTSPARNLGLKNKGYISELMDADLVILDKNLDVYMTIVGGVIKYER</sequence>
<feature type="binding site" evidence="11">
    <location>
        <position position="216"/>
    </location>
    <ligand>
        <name>substrate</name>
    </ligand>
</feature>
<dbReference type="InterPro" id="IPR003764">
    <property type="entry name" value="GlcNAc_6-P_deAcase"/>
</dbReference>
<evidence type="ECO:0000256" key="9">
    <source>
        <dbReference type="PIRNR" id="PIRNR038994"/>
    </source>
</evidence>
<organism evidence="14 15">
    <name type="scientific">Haploplasma axanthum</name>
    <name type="common">Acholeplasma axanthum</name>
    <dbReference type="NCBI Taxonomy" id="29552"/>
    <lineage>
        <taxon>Bacteria</taxon>
        <taxon>Bacillati</taxon>
        <taxon>Mycoplasmatota</taxon>
        <taxon>Mollicutes</taxon>
        <taxon>Acholeplasmatales</taxon>
        <taxon>Acholeplasmataceae</taxon>
        <taxon>Haploplasma</taxon>
    </lineage>
</organism>
<feature type="binding site" evidence="12">
    <location>
        <position position="120"/>
    </location>
    <ligand>
        <name>Zn(2+)</name>
        <dbReference type="ChEBI" id="CHEBI:29105"/>
    </ligand>
</feature>
<protein>
    <recommendedName>
        <fullName evidence="3">N-acetylglucosamine-6-phosphate deacetylase</fullName>
        <ecNumber evidence="2">3.5.1.25</ecNumber>
    </recommendedName>
</protein>
<dbReference type="Gene3D" id="2.30.40.10">
    <property type="entry name" value="Urease, subunit C, domain 1"/>
    <property type="match status" value="1"/>
</dbReference>
<dbReference type="Proteomes" id="UP000289841">
    <property type="component" value="Chromosome"/>
</dbReference>
<evidence type="ECO:0000259" key="13">
    <source>
        <dbReference type="Pfam" id="PF01979"/>
    </source>
</evidence>
<keyword evidence="4 12" id="KW-0479">Metal-binding</keyword>
<feature type="binding site" evidence="12">
    <location>
        <position position="184"/>
    </location>
    <ligand>
        <name>Zn(2+)</name>
        <dbReference type="ChEBI" id="CHEBI:29105"/>
    </ligand>
</feature>
<dbReference type="SUPFAM" id="SSF51338">
    <property type="entry name" value="Composite domain of metallo-dependent hydrolases"/>
    <property type="match status" value="1"/>
</dbReference>
<dbReference type="PANTHER" id="PTHR11113">
    <property type="entry name" value="N-ACETYLGLUCOSAMINE-6-PHOSPHATE DEACETYLASE"/>
    <property type="match status" value="1"/>
</dbReference>
<evidence type="ECO:0000256" key="1">
    <source>
        <dbReference type="ARBA" id="ARBA00010716"/>
    </source>
</evidence>
<feature type="binding site" evidence="11">
    <location>
        <begin position="208"/>
        <end position="209"/>
    </location>
    <ligand>
        <name>substrate</name>
    </ligand>
</feature>
<dbReference type="Pfam" id="PF01979">
    <property type="entry name" value="Amidohydro_1"/>
    <property type="match status" value="1"/>
</dbReference>
<dbReference type="InterPro" id="IPR006680">
    <property type="entry name" value="Amidohydro-rel"/>
</dbReference>
<dbReference type="AlphaFoldDB" id="A0A449BDC8"/>
<dbReference type="NCBIfam" id="TIGR00221">
    <property type="entry name" value="nagA"/>
    <property type="match status" value="1"/>
</dbReference>
<feature type="domain" description="Amidohydrolase-related" evidence="13">
    <location>
        <begin position="44"/>
        <end position="367"/>
    </location>
</feature>
<dbReference type="STRING" id="1278311.GCA_000428705_00753"/>